<organism evidence="1 2">
    <name type="scientific">Acidithiobacillus caldus (strain ATCC 51756 / DSM 8584 / KU)</name>
    <dbReference type="NCBI Taxonomy" id="637389"/>
    <lineage>
        <taxon>Bacteria</taxon>
        <taxon>Pseudomonadati</taxon>
        <taxon>Pseudomonadota</taxon>
        <taxon>Acidithiobacillia</taxon>
        <taxon>Acidithiobacillales</taxon>
        <taxon>Acidithiobacillaceae</taxon>
        <taxon>Acidithiobacillus</taxon>
    </lineage>
</organism>
<dbReference type="HOGENOM" id="CLU_2986006_0_0_6"/>
<keyword evidence="1" id="KW-0614">Plasmid</keyword>
<name>A0A060A3L1_ACICK</name>
<dbReference type="Proteomes" id="UP000005522">
    <property type="component" value="Plasmid megap mpAca1.1"/>
</dbReference>
<evidence type="ECO:0000313" key="2">
    <source>
        <dbReference type="Proteomes" id="UP000005522"/>
    </source>
</evidence>
<protein>
    <submittedName>
        <fullName evidence="1">Mobile element protein</fullName>
    </submittedName>
</protein>
<dbReference type="AlphaFoldDB" id="A0A060A3L1"/>
<dbReference type="KEGG" id="acz:Acaty_m0178"/>
<dbReference type="EMBL" id="CP005987">
    <property type="protein sequence ID" value="AIA56751.1"/>
    <property type="molecule type" value="Genomic_DNA"/>
</dbReference>
<reference evidence="1 2" key="1">
    <citation type="journal article" date="2009" name="J. Bacteriol.">
        <title>Draft genome sequence of the extremely acidophilic bacterium Acidithiobacillus caldus ATCC 51756 reveals metabolic versatility in the genus Acidithiobacillus.</title>
        <authorList>
            <person name="Valdes J."/>
            <person name="Quatrini R."/>
            <person name="Hallberg K."/>
            <person name="Dopson M."/>
            <person name="Valenzuela P.D."/>
            <person name="Holmes D.S."/>
        </authorList>
    </citation>
    <scope>NUCLEOTIDE SEQUENCE [LARGE SCALE GENOMIC DNA]</scope>
    <source>
        <strain evidence="2">ATCC 51756 / DSM 8584 / KU</strain>
        <plasmid evidence="2">megaPlasmid mpAca1.1</plasmid>
    </source>
</reference>
<geneLocation type="plasmid" evidence="2">
    <name>megaPlasmid mpAca1.1</name>
</geneLocation>
<gene>
    <name evidence="1" type="ORF">Acaty_m0178</name>
</gene>
<proteinExistence type="predicted"/>
<accession>A0A060A3L1</accession>
<evidence type="ECO:0000313" key="1">
    <source>
        <dbReference type="EMBL" id="AIA56751.1"/>
    </source>
</evidence>
<sequence>MVNWKLYQCERCRHQISVMSWLVRSLYSINVPQVQRIVAIHLMVCDKDGVSVLRLSK</sequence>